<protein>
    <recommendedName>
        <fullName evidence="4">Secreted protein</fullName>
    </recommendedName>
</protein>
<dbReference type="Proteomes" id="UP001196413">
    <property type="component" value="Unassembled WGS sequence"/>
</dbReference>
<reference evidence="2" key="1">
    <citation type="submission" date="2021-06" db="EMBL/GenBank/DDBJ databases">
        <title>Parelaphostrongylus tenuis whole genome reference sequence.</title>
        <authorList>
            <person name="Garwood T.J."/>
            <person name="Larsen P.A."/>
            <person name="Fountain-Jones N.M."/>
            <person name="Garbe J.R."/>
            <person name="Macchietto M.G."/>
            <person name="Kania S.A."/>
            <person name="Gerhold R.W."/>
            <person name="Richards J.E."/>
            <person name="Wolf T.M."/>
        </authorList>
    </citation>
    <scope>NUCLEOTIDE SEQUENCE</scope>
    <source>
        <strain evidence="2">MNPRO001-30</strain>
        <tissue evidence="2">Meninges</tissue>
    </source>
</reference>
<keyword evidence="1" id="KW-0732">Signal</keyword>
<dbReference type="EMBL" id="JAHQIW010006965">
    <property type="protein sequence ID" value="KAJ1371348.1"/>
    <property type="molecule type" value="Genomic_DNA"/>
</dbReference>
<organism evidence="2 3">
    <name type="scientific">Parelaphostrongylus tenuis</name>
    <name type="common">Meningeal worm</name>
    <dbReference type="NCBI Taxonomy" id="148309"/>
    <lineage>
        <taxon>Eukaryota</taxon>
        <taxon>Metazoa</taxon>
        <taxon>Ecdysozoa</taxon>
        <taxon>Nematoda</taxon>
        <taxon>Chromadorea</taxon>
        <taxon>Rhabditida</taxon>
        <taxon>Rhabditina</taxon>
        <taxon>Rhabditomorpha</taxon>
        <taxon>Strongyloidea</taxon>
        <taxon>Metastrongylidae</taxon>
        <taxon>Parelaphostrongylus</taxon>
    </lineage>
</organism>
<feature type="chain" id="PRO_5042085262" description="Secreted protein" evidence="1">
    <location>
        <begin position="21"/>
        <end position="98"/>
    </location>
</feature>
<gene>
    <name evidence="2" type="ORF">KIN20_033290</name>
</gene>
<dbReference type="PROSITE" id="PS51257">
    <property type="entry name" value="PROKAR_LIPOPROTEIN"/>
    <property type="match status" value="1"/>
</dbReference>
<accession>A0AAD5WJ33</accession>
<sequence length="98" mass="10847">MDRSHFWAFVMAWAGACATGKTSLVVINRISIPTLPAISSTPYGAYWSLDVLNNLTPTELRTSRIGAHSICSTTAIFQEVSSDFRDKDIWPSNLRISI</sequence>
<keyword evidence="3" id="KW-1185">Reference proteome</keyword>
<comment type="caution">
    <text evidence="2">The sequence shown here is derived from an EMBL/GenBank/DDBJ whole genome shotgun (WGS) entry which is preliminary data.</text>
</comment>
<name>A0AAD5WJ33_PARTN</name>
<evidence type="ECO:0008006" key="4">
    <source>
        <dbReference type="Google" id="ProtNLM"/>
    </source>
</evidence>
<feature type="signal peptide" evidence="1">
    <location>
        <begin position="1"/>
        <end position="20"/>
    </location>
</feature>
<proteinExistence type="predicted"/>
<evidence type="ECO:0000313" key="3">
    <source>
        <dbReference type="Proteomes" id="UP001196413"/>
    </source>
</evidence>
<evidence type="ECO:0000313" key="2">
    <source>
        <dbReference type="EMBL" id="KAJ1371348.1"/>
    </source>
</evidence>
<evidence type="ECO:0000256" key="1">
    <source>
        <dbReference type="SAM" id="SignalP"/>
    </source>
</evidence>
<dbReference type="AlphaFoldDB" id="A0AAD5WJ33"/>